<keyword evidence="3" id="KW-0378">Hydrolase</keyword>
<dbReference type="SMART" id="SM00318">
    <property type="entry name" value="SNc"/>
    <property type="match status" value="1"/>
</dbReference>
<dbReference type="PROSITE" id="PS01123">
    <property type="entry name" value="TNASE_1"/>
    <property type="match status" value="1"/>
</dbReference>
<dbReference type="EMBL" id="FMBA01000013">
    <property type="protein sequence ID" value="SCB96949.1"/>
    <property type="molecule type" value="Genomic_DNA"/>
</dbReference>
<dbReference type="Pfam" id="PF00565">
    <property type="entry name" value="SNase"/>
    <property type="match status" value="1"/>
</dbReference>
<proteinExistence type="predicted"/>
<keyword evidence="6" id="KW-1185">Reference proteome</keyword>
<dbReference type="GO" id="GO:0016787">
    <property type="term" value="F:hydrolase activity"/>
    <property type="evidence" value="ECO:0007669"/>
    <property type="project" value="UniProtKB-KW"/>
</dbReference>
<evidence type="ECO:0000256" key="1">
    <source>
        <dbReference type="ARBA" id="ARBA00022722"/>
    </source>
</evidence>
<dbReference type="GO" id="GO:0003676">
    <property type="term" value="F:nucleic acid binding"/>
    <property type="evidence" value="ECO:0007669"/>
    <property type="project" value="InterPro"/>
</dbReference>
<keyword evidence="1" id="KW-0540">Nuclease</keyword>
<dbReference type="GO" id="GO:0004519">
    <property type="term" value="F:endonuclease activity"/>
    <property type="evidence" value="ECO:0007669"/>
    <property type="project" value="UniProtKB-KW"/>
</dbReference>
<dbReference type="InterPro" id="IPR016071">
    <property type="entry name" value="Staphylococal_nuclease_OB-fold"/>
</dbReference>
<protein>
    <submittedName>
        <fullName evidence="5">Endonuclease YncB, thermonuclease family</fullName>
    </submittedName>
</protein>
<sequence length="173" mass="20145">MYNATNFYTFLFIMNRLKPLLICIILFFLSNTLVYADFNGKVVKVIDGDTVDILTIKKQKIRVRLLDIDAPESKQAYGNASRKYLASLIAAKNVFVKESKKDIYERSLGTIFLNEVNINEKMVENGYAWAYRYKGVANNKLMVKLETIAKQNKKGLWKDKHPIAPWNYRHNKR</sequence>
<evidence type="ECO:0000256" key="2">
    <source>
        <dbReference type="ARBA" id="ARBA00022759"/>
    </source>
</evidence>
<dbReference type="PANTHER" id="PTHR12302:SF3">
    <property type="entry name" value="SERINE_THREONINE-PROTEIN KINASE 31"/>
    <property type="match status" value="1"/>
</dbReference>
<gene>
    <name evidence="5" type="ORF">GA0061080_101320</name>
</gene>
<dbReference type="SUPFAM" id="SSF50199">
    <property type="entry name" value="Staphylococcal nuclease"/>
    <property type="match status" value="1"/>
</dbReference>
<evidence type="ECO:0000313" key="5">
    <source>
        <dbReference type="EMBL" id="SCB96949.1"/>
    </source>
</evidence>
<organism evidence="5 6">
    <name type="scientific">Gilliamella intestini</name>
    <dbReference type="NCBI Taxonomy" id="1798183"/>
    <lineage>
        <taxon>Bacteria</taxon>
        <taxon>Pseudomonadati</taxon>
        <taxon>Pseudomonadota</taxon>
        <taxon>Gammaproteobacteria</taxon>
        <taxon>Orbales</taxon>
        <taxon>Orbaceae</taxon>
        <taxon>Gilliamella</taxon>
    </lineage>
</organism>
<feature type="domain" description="TNase-like" evidence="4">
    <location>
        <begin position="36"/>
        <end position="159"/>
    </location>
</feature>
<dbReference type="Gene3D" id="2.40.50.90">
    <property type="match status" value="1"/>
</dbReference>
<dbReference type="STRING" id="1798183.GA0061080_101320"/>
<dbReference type="PROSITE" id="PS50830">
    <property type="entry name" value="TNASE_3"/>
    <property type="match status" value="1"/>
</dbReference>
<dbReference type="RefSeq" id="WP_209435741.1">
    <property type="nucleotide sequence ID" value="NZ_FMBA01000013.1"/>
</dbReference>
<keyword evidence="2 5" id="KW-0255">Endonuclease</keyword>
<dbReference type="InterPro" id="IPR035437">
    <property type="entry name" value="SNase_OB-fold_sf"/>
</dbReference>
<evidence type="ECO:0000256" key="3">
    <source>
        <dbReference type="ARBA" id="ARBA00022801"/>
    </source>
</evidence>
<dbReference type="AlphaFoldDB" id="A0A1C4AQU7"/>
<evidence type="ECO:0000313" key="6">
    <source>
        <dbReference type="Proteomes" id="UP000199698"/>
    </source>
</evidence>
<evidence type="ECO:0000259" key="4">
    <source>
        <dbReference type="PROSITE" id="PS50830"/>
    </source>
</evidence>
<dbReference type="PANTHER" id="PTHR12302">
    <property type="entry name" value="EBNA2 BINDING PROTEIN P100"/>
    <property type="match status" value="1"/>
</dbReference>
<dbReference type="InterPro" id="IPR002071">
    <property type="entry name" value="Thermonucl_AS"/>
</dbReference>
<name>A0A1C4AQU7_9GAMM</name>
<accession>A0A1C4AQU7</accession>
<reference evidence="6" key="1">
    <citation type="submission" date="2016-08" db="EMBL/GenBank/DDBJ databases">
        <authorList>
            <person name="Varghese N."/>
            <person name="Submissions Spin"/>
        </authorList>
    </citation>
    <scope>NUCLEOTIDE SEQUENCE [LARGE SCALE GENOMIC DNA]</scope>
    <source>
        <strain evidence="6">R-53144</strain>
    </source>
</reference>
<dbReference type="Proteomes" id="UP000199698">
    <property type="component" value="Unassembled WGS sequence"/>
</dbReference>